<dbReference type="FunFam" id="2.10.25.160:FF:000001">
    <property type="entry name" value="Granulin precursor"/>
    <property type="match status" value="1"/>
</dbReference>
<keyword evidence="3" id="KW-0964">Secreted</keyword>
<dbReference type="GO" id="GO:0005576">
    <property type="term" value="C:extracellular region"/>
    <property type="evidence" value="ECO:0007669"/>
    <property type="project" value="UniProtKB-SubCell"/>
</dbReference>
<dbReference type="InterPro" id="IPR039036">
    <property type="entry name" value="Granulin_fam"/>
</dbReference>
<feature type="domain" description="Granulins" evidence="5">
    <location>
        <begin position="53"/>
        <end position="66"/>
    </location>
</feature>
<dbReference type="Proteomes" id="UP000261660">
    <property type="component" value="Unplaced"/>
</dbReference>
<protein>
    <submittedName>
        <fullName evidence="6">Granulin b</fullName>
    </submittedName>
</protein>
<comment type="subcellular location">
    <subcellularLocation>
        <location evidence="1">Secreted</location>
    </subcellularLocation>
</comment>
<organism evidence="6 7">
    <name type="scientific">Labrus bergylta</name>
    <name type="common">ballan wrasse</name>
    <dbReference type="NCBI Taxonomy" id="56723"/>
    <lineage>
        <taxon>Eukaryota</taxon>
        <taxon>Metazoa</taxon>
        <taxon>Chordata</taxon>
        <taxon>Craniata</taxon>
        <taxon>Vertebrata</taxon>
        <taxon>Euteleostomi</taxon>
        <taxon>Actinopterygii</taxon>
        <taxon>Neopterygii</taxon>
        <taxon>Teleostei</taxon>
        <taxon>Neoteleostei</taxon>
        <taxon>Acanthomorphata</taxon>
        <taxon>Eupercaria</taxon>
        <taxon>Labriformes</taxon>
        <taxon>Labridae</taxon>
        <taxon>Labrus</taxon>
    </lineage>
</organism>
<evidence type="ECO:0000256" key="3">
    <source>
        <dbReference type="ARBA" id="ARBA00022525"/>
    </source>
</evidence>
<reference evidence="6" key="2">
    <citation type="submission" date="2025-09" db="UniProtKB">
        <authorList>
            <consortium name="Ensembl"/>
        </authorList>
    </citation>
    <scope>IDENTIFICATION</scope>
</reference>
<evidence type="ECO:0000256" key="1">
    <source>
        <dbReference type="ARBA" id="ARBA00004613"/>
    </source>
</evidence>
<keyword evidence="7" id="KW-1185">Reference proteome</keyword>
<accession>A0A3Q3EXI5</accession>
<dbReference type="PROSITE" id="PS00799">
    <property type="entry name" value="GRANULINS"/>
    <property type="match status" value="1"/>
</dbReference>
<keyword evidence="4" id="KW-1015">Disulfide bond</keyword>
<dbReference type="InterPro" id="IPR000118">
    <property type="entry name" value="Granulin"/>
</dbReference>
<dbReference type="Gene3D" id="2.10.25.160">
    <property type="entry name" value="Granulin"/>
    <property type="match status" value="2"/>
</dbReference>
<sequence length="139" mass="14994">QAALTAAVRFPAFPLLTENSRCDKSTSCPGKATCCKTAGGGWACCPLPQAVCCSDREHCCPKGYRCNVAEQTCDKPGALSLPWLQKIPALHTENKDDADVPCDTMGVYHCPGRDTCCRISDTEWACCPSPSSEIQMLEF</sequence>
<dbReference type="AlphaFoldDB" id="A0A3Q3EXI5"/>
<proteinExistence type="inferred from homology"/>
<evidence type="ECO:0000313" key="6">
    <source>
        <dbReference type="Ensembl" id="ENSLBEP00000012171.1"/>
    </source>
</evidence>
<dbReference type="GeneTree" id="ENSGT00470000042293"/>
<dbReference type="InterPro" id="IPR037277">
    <property type="entry name" value="Granulin_sf"/>
</dbReference>
<dbReference type="PANTHER" id="PTHR12274">
    <property type="entry name" value="GRANULIN"/>
    <property type="match status" value="1"/>
</dbReference>
<dbReference type="Pfam" id="PF00396">
    <property type="entry name" value="Granulin"/>
    <property type="match status" value="1"/>
</dbReference>
<dbReference type="SMART" id="SM00277">
    <property type="entry name" value="GRAN"/>
    <property type="match status" value="1"/>
</dbReference>
<dbReference type="PANTHER" id="PTHR12274:SF3">
    <property type="entry name" value="PROGRANULIN"/>
    <property type="match status" value="1"/>
</dbReference>
<reference evidence="6" key="1">
    <citation type="submission" date="2025-08" db="UniProtKB">
        <authorList>
            <consortium name="Ensembl"/>
        </authorList>
    </citation>
    <scope>IDENTIFICATION</scope>
</reference>
<evidence type="ECO:0000313" key="7">
    <source>
        <dbReference type="Proteomes" id="UP000261660"/>
    </source>
</evidence>
<name>A0A3Q3EXI5_9LABR</name>
<comment type="similarity">
    <text evidence="2">Belongs to the granulin family.</text>
</comment>
<dbReference type="Ensembl" id="ENSLBET00000012804.1">
    <property type="protein sequence ID" value="ENSLBEP00000012171.1"/>
    <property type="gene ID" value="ENSLBEG00000009347.1"/>
</dbReference>
<evidence type="ECO:0000256" key="4">
    <source>
        <dbReference type="ARBA" id="ARBA00023157"/>
    </source>
</evidence>
<evidence type="ECO:0000256" key="2">
    <source>
        <dbReference type="ARBA" id="ARBA00010093"/>
    </source>
</evidence>
<evidence type="ECO:0000259" key="5">
    <source>
        <dbReference type="PROSITE" id="PS00799"/>
    </source>
</evidence>
<dbReference type="SUPFAM" id="SSF57277">
    <property type="entry name" value="Granulin repeat"/>
    <property type="match status" value="2"/>
</dbReference>